<dbReference type="PROSITE" id="PS51754">
    <property type="entry name" value="OVATE"/>
    <property type="match status" value="1"/>
</dbReference>
<dbReference type="PANTHER" id="PTHR33057">
    <property type="entry name" value="TRANSCRIPTION REPRESSOR OFP7-RELATED"/>
    <property type="match status" value="1"/>
</dbReference>
<gene>
    <name evidence="9" type="ORF">ZIOFF_008287</name>
</gene>
<feature type="region of interest" description="Disordered" evidence="7">
    <location>
        <begin position="25"/>
        <end position="62"/>
    </location>
</feature>
<dbReference type="EMBL" id="JACMSC010000002">
    <property type="protein sequence ID" value="KAG6534401.1"/>
    <property type="molecule type" value="Genomic_DNA"/>
</dbReference>
<dbReference type="NCBIfam" id="TIGR01568">
    <property type="entry name" value="A_thal_3678"/>
    <property type="match status" value="1"/>
</dbReference>
<sequence>MERLKSSLKFLHGAITDDKPTAPTFFHLHGNDSPTTSSNPSLVDQSYLTMPSSSSSSSSSSSRTIRAVDDIESFSLGKVSSKRFFFSPLTTNSIMEEAKLKAANGDYSRGCSFCDGCMTIAIASRDPYRDFRTSMEEMVAAHGLRDWPRLEELLHCYLRLNEEKHHRVICTSPLITVHACWVGFRILPKRHMVLLLCEEERLDMGQQNVSASSLPMARHGISCIS</sequence>
<comment type="function">
    <text evidence="6">Transcriptional repressor that regulates multiple aspects of plant growth and development.</text>
</comment>
<dbReference type="AlphaFoldDB" id="A0A8J5M5I1"/>
<name>A0A8J5M5I1_ZINOF</name>
<evidence type="ECO:0000313" key="9">
    <source>
        <dbReference type="EMBL" id="KAG6534401.1"/>
    </source>
</evidence>
<keyword evidence="3 6" id="KW-0805">Transcription regulation</keyword>
<comment type="subcellular location">
    <subcellularLocation>
        <location evidence="1 6">Nucleus</location>
    </subcellularLocation>
</comment>
<dbReference type="Proteomes" id="UP000734854">
    <property type="component" value="Unassembled WGS sequence"/>
</dbReference>
<reference evidence="9 10" key="1">
    <citation type="submission" date="2020-08" db="EMBL/GenBank/DDBJ databases">
        <title>Plant Genome Project.</title>
        <authorList>
            <person name="Zhang R.-G."/>
        </authorList>
    </citation>
    <scope>NUCLEOTIDE SEQUENCE [LARGE SCALE GENOMIC DNA]</scope>
    <source>
        <tissue evidence="9">Rhizome</tissue>
    </source>
</reference>
<evidence type="ECO:0000259" key="8">
    <source>
        <dbReference type="PROSITE" id="PS51754"/>
    </source>
</evidence>
<evidence type="ECO:0000256" key="1">
    <source>
        <dbReference type="ARBA" id="ARBA00004123"/>
    </source>
</evidence>
<keyword evidence="10" id="KW-1185">Reference proteome</keyword>
<dbReference type="InterPro" id="IPR006458">
    <property type="entry name" value="Ovate_C"/>
</dbReference>
<dbReference type="GO" id="GO:0005634">
    <property type="term" value="C:nucleus"/>
    <property type="evidence" value="ECO:0007669"/>
    <property type="project" value="UniProtKB-SubCell"/>
</dbReference>
<keyword evidence="5 6" id="KW-0539">Nucleus</keyword>
<feature type="compositionally biased region" description="Low complexity" evidence="7">
    <location>
        <begin position="52"/>
        <end position="62"/>
    </location>
</feature>
<evidence type="ECO:0000256" key="3">
    <source>
        <dbReference type="ARBA" id="ARBA00023015"/>
    </source>
</evidence>
<protein>
    <recommendedName>
        <fullName evidence="6">Transcription repressor</fullName>
    </recommendedName>
    <alternativeName>
        <fullName evidence="6">Ovate family protein</fullName>
    </alternativeName>
</protein>
<keyword evidence="2 6" id="KW-0678">Repressor</keyword>
<comment type="caution">
    <text evidence="9">The sequence shown here is derived from an EMBL/GenBank/DDBJ whole genome shotgun (WGS) entry which is preliminary data.</text>
</comment>
<feature type="compositionally biased region" description="Polar residues" evidence="7">
    <location>
        <begin position="32"/>
        <end position="51"/>
    </location>
</feature>
<dbReference type="Pfam" id="PF04844">
    <property type="entry name" value="Ovate"/>
    <property type="match status" value="1"/>
</dbReference>
<proteinExistence type="predicted"/>
<evidence type="ECO:0000313" key="10">
    <source>
        <dbReference type="Proteomes" id="UP000734854"/>
    </source>
</evidence>
<keyword evidence="4 6" id="KW-0804">Transcription</keyword>
<accession>A0A8J5M5I1</accession>
<evidence type="ECO:0000256" key="6">
    <source>
        <dbReference type="RuleBase" id="RU367028"/>
    </source>
</evidence>
<feature type="domain" description="OVATE" evidence="8">
    <location>
        <begin position="120"/>
        <end position="179"/>
    </location>
</feature>
<evidence type="ECO:0000256" key="5">
    <source>
        <dbReference type="ARBA" id="ARBA00023242"/>
    </source>
</evidence>
<dbReference type="InterPro" id="IPR038933">
    <property type="entry name" value="Ovate"/>
</dbReference>
<evidence type="ECO:0000256" key="4">
    <source>
        <dbReference type="ARBA" id="ARBA00023163"/>
    </source>
</evidence>
<dbReference type="GO" id="GO:0045892">
    <property type="term" value="P:negative regulation of DNA-templated transcription"/>
    <property type="evidence" value="ECO:0007669"/>
    <property type="project" value="UniProtKB-UniRule"/>
</dbReference>
<dbReference type="PANTHER" id="PTHR33057:SF218">
    <property type="entry name" value="TRANSCRIPTION REPRESSOR"/>
    <property type="match status" value="1"/>
</dbReference>
<evidence type="ECO:0000256" key="7">
    <source>
        <dbReference type="SAM" id="MobiDB-lite"/>
    </source>
</evidence>
<organism evidence="9 10">
    <name type="scientific">Zingiber officinale</name>
    <name type="common">Ginger</name>
    <name type="synonym">Amomum zingiber</name>
    <dbReference type="NCBI Taxonomy" id="94328"/>
    <lineage>
        <taxon>Eukaryota</taxon>
        <taxon>Viridiplantae</taxon>
        <taxon>Streptophyta</taxon>
        <taxon>Embryophyta</taxon>
        <taxon>Tracheophyta</taxon>
        <taxon>Spermatophyta</taxon>
        <taxon>Magnoliopsida</taxon>
        <taxon>Liliopsida</taxon>
        <taxon>Zingiberales</taxon>
        <taxon>Zingiberaceae</taxon>
        <taxon>Zingiber</taxon>
    </lineage>
</organism>
<evidence type="ECO:0000256" key="2">
    <source>
        <dbReference type="ARBA" id="ARBA00022491"/>
    </source>
</evidence>